<reference evidence="1 2" key="1">
    <citation type="submission" date="2024-01" db="EMBL/GenBank/DDBJ databases">
        <title>The complete chloroplast genome sequence of Lithospermum erythrorhizon: insights into the phylogenetic relationship among Boraginaceae species and the maternal lineages of purple gromwells.</title>
        <authorList>
            <person name="Okada T."/>
            <person name="Watanabe K."/>
        </authorList>
    </citation>
    <scope>NUCLEOTIDE SEQUENCE [LARGE SCALE GENOMIC DNA]</scope>
</reference>
<name>A0AAV3R9J0_LITER</name>
<organism evidence="1 2">
    <name type="scientific">Lithospermum erythrorhizon</name>
    <name type="common">Purple gromwell</name>
    <name type="synonym">Lithospermum officinale var. erythrorhizon</name>
    <dbReference type="NCBI Taxonomy" id="34254"/>
    <lineage>
        <taxon>Eukaryota</taxon>
        <taxon>Viridiplantae</taxon>
        <taxon>Streptophyta</taxon>
        <taxon>Embryophyta</taxon>
        <taxon>Tracheophyta</taxon>
        <taxon>Spermatophyta</taxon>
        <taxon>Magnoliopsida</taxon>
        <taxon>eudicotyledons</taxon>
        <taxon>Gunneridae</taxon>
        <taxon>Pentapetalae</taxon>
        <taxon>asterids</taxon>
        <taxon>lamiids</taxon>
        <taxon>Boraginales</taxon>
        <taxon>Boraginaceae</taxon>
        <taxon>Boraginoideae</taxon>
        <taxon>Lithospermeae</taxon>
        <taxon>Lithospermum</taxon>
    </lineage>
</organism>
<comment type="caution">
    <text evidence="1">The sequence shown here is derived from an EMBL/GenBank/DDBJ whole genome shotgun (WGS) entry which is preliminary data.</text>
</comment>
<keyword evidence="2" id="KW-1185">Reference proteome</keyword>
<dbReference type="AlphaFoldDB" id="A0AAV3R9J0"/>
<sequence>MSFSQNSASTRSYESDEVRCYCRQLCYPITSWKQGGRRFVKYPRSSDGNGGCGFWQWKDPIVPLREKSIILGLLKKSNKMENENET</sequence>
<evidence type="ECO:0008006" key="3">
    <source>
        <dbReference type="Google" id="ProtNLM"/>
    </source>
</evidence>
<dbReference type="EMBL" id="BAABME010007861">
    <property type="protein sequence ID" value="GAA0171876.1"/>
    <property type="molecule type" value="Genomic_DNA"/>
</dbReference>
<accession>A0AAV3R9J0</accession>
<evidence type="ECO:0000313" key="2">
    <source>
        <dbReference type="Proteomes" id="UP001454036"/>
    </source>
</evidence>
<proteinExistence type="predicted"/>
<protein>
    <recommendedName>
        <fullName evidence="3">Zinc finger GRF-type domain-containing protein</fullName>
    </recommendedName>
</protein>
<dbReference type="Proteomes" id="UP001454036">
    <property type="component" value="Unassembled WGS sequence"/>
</dbReference>
<gene>
    <name evidence="1" type="ORF">LIER_25812</name>
</gene>
<evidence type="ECO:0000313" key="1">
    <source>
        <dbReference type="EMBL" id="GAA0171876.1"/>
    </source>
</evidence>